<accession>A0ABV6INK8</accession>
<name>A0ABV6INK8_9PROT</name>
<dbReference type="Gene3D" id="3.40.190.150">
    <property type="entry name" value="Bordetella uptake gene, domain 1"/>
    <property type="match status" value="1"/>
</dbReference>
<organism evidence="2 3">
    <name type="scientific">Muricoccus vinaceus</name>
    <dbReference type="NCBI Taxonomy" id="424704"/>
    <lineage>
        <taxon>Bacteria</taxon>
        <taxon>Pseudomonadati</taxon>
        <taxon>Pseudomonadota</taxon>
        <taxon>Alphaproteobacteria</taxon>
        <taxon>Acetobacterales</taxon>
        <taxon>Roseomonadaceae</taxon>
        <taxon>Muricoccus</taxon>
    </lineage>
</organism>
<dbReference type="PANTHER" id="PTHR42928:SF5">
    <property type="entry name" value="BLR1237 PROTEIN"/>
    <property type="match status" value="1"/>
</dbReference>
<sequence length="324" mass="33571">MNITRRGIIGTLGGTALPGLAVAQASFPSRPVRLVVPFPPAGGADILARLVVGRVAQALGQPIVVDNRPGAGGNIGAGEVARAAPDGYTLLYGHNGTHGINHAIYRNPGFDPIRDFVPVARLSSIPLMLVVNSSQPATNLAEWIAFVRTHPGEVSFASAGNGVSSHLAGVMFRNATGTEMTHVPYRGAAPALTALLAGQVQMFIDLVVTVYPQVQAGRLKAFGVTTSTRMPSAPEVPTLAEAGLPGFELQAWDGIFAPLGTPAERVRTLNAAFNAALEATDVRDTLIQRGAVPQSGSAADFAAHVARELPFWVALAREAGAGAD</sequence>
<dbReference type="EMBL" id="JBHLVZ010000003">
    <property type="protein sequence ID" value="MFC0385182.1"/>
    <property type="molecule type" value="Genomic_DNA"/>
</dbReference>
<evidence type="ECO:0000313" key="2">
    <source>
        <dbReference type="EMBL" id="MFC0385182.1"/>
    </source>
</evidence>
<dbReference type="CDD" id="cd13578">
    <property type="entry name" value="PBP2_Bug27"/>
    <property type="match status" value="1"/>
</dbReference>
<keyword evidence="3" id="KW-1185">Reference proteome</keyword>
<dbReference type="Proteomes" id="UP001589789">
    <property type="component" value="Unassembled WGS sequence"/>
</dbReference>
<comment type="similarity">
    <text evidence="1">Belongs to the UPF0065 (bug) family.</text>
</comment>
<dbReference type="RefSeq" id="WP_377049337.1">
    <property type="nucleotide sequence ID" value="NZ_JBHLVZ010000003.1"/>
</dbReference>
<evidence type="ECO:0000313" key="3">
    <source>
        <dbReference type="Proteomes" id="UP001589789"/>
    </source>
</evidence>
<dbReference type="InterPro" id="IPR005064">
    <property type="entry name" value="BUG"/>
</dbReference>
<dbReference type="Pfam" id="PF03401">
    <property type="entry name" value="TctC"/>
    <property type="match status" value="1"/>
</dbReference>
<reference evidence="2 3" key="1">
    <citation type="submission" date="2024-09" db="EMBL/GenBank/DDBJ databases">
        <authorList>
            <person name="Sun Q."/>
            <person name="Mori K."/>
        </authorList>
    </citation>
    <scope>NUCLEOTIDE SEQUENCE [LARGE SCALE GENOMIC DNA]</scope>
    <source>
        <strain evidence="2 3">CCM 7468</strain>
    </source>
</reference>
<dbReference type="InterPro" id="IPR042100">
    <property type="entry name" value="Bug_dom1"/>
</dbReference>
<dbReference type="PANTHER" id="PTHR42928">
    <property type="entry name" value="TRICARBOXYLATE-BINDING PROTEIN"/>
    <property type="match status" value="1"/>
</dbReference>
<dbReference type="PIRSF" id="PIRSF017082">
    <property type="entry name" value="YflP"/>
    <property type="match status" value="1"/>
</dbReference>
<dbReference type="SUPFAM" id="SSF53850">
    <property type="entry name" value="Periplasmic binding protein-like II"/>
    <property type="match status" value="1"/>
</dbReference>
<proteinExistence type="inferred from homology"/>
<protein>
    <submittedName>
        <fullName evidence="2">Bug family tripartite tricarboxylate transporter substrate binding protein</fullName>
    </submittedName>
</protein>
<dbReference type="Gene3D" id="3.40.190.10">
    <property type="entry name" value="Periplasmic binding protein-like II"/>
    <property type="match status" value="1"/>
</dbReference>
<evidence type="ECO:0000256" key="1">
    <source>
        <dbReference type="ARBA" id="ARBA00006987"/>
    </source>
</evidence>
<comment type="caution">
    <text evidence="2">The sequence shown here is derived from an EMBL/GenBank/DDBJ whole genome shotgun (WGS) entry which is preliminary data.</text>
</comment>
<gene>
    <name evidence="2" type="ORF">ACFFIC_06410</name>
</gene>